<keyword evidence="3" id="KW-1185">Reference proteome</keyword>
<evidence type="ECO:0000313" key="3">
    <source>
        <dbReference type="Proteomes" id="UP000006591"/>
    </source>
</evidence>
<dbReference type="AlphaFoldDB" id="A0A0E0IAH3"/>
<evidence type="ECO:0000256" key="1">
    <source>
        <dbReference type="SAM" id="MobiDB-lite"/>
    </source>
</evidence>
<organism evidence="2">
    <name type="scientific">Oryza nivara</name>
    <name type="common">Indian wild rice</name>
    <name type="synonym">Oryza sativa f. spontanea</name>
    <dbReference type="NCBI Taxonomy" id="4536"/>
    <lineage>
        <taxon>Eukaryota</taxon>
        <taxon>Viridiplantae</taxon>
        <taxon>Streptophyta</taxon>
        <taxon>Embryophyta</taxon>
        <taxon>Tracheophyta</taxon>
        <taxon>Spermatophyta</taxon>
        <taxon>Magnoliopsida</taxon>
        <taxon>Liliopsida</taxon>
        <taxon>Poales</taxon>
        <taxon>Poaceae</taxon>
        <taxon>BOP clade</taxon>
        <taxon>Oryzoideae</taxon>
        <taxon>Oryzeae</taxon>
        <taxon>Oryzinae</taxon>
        <taxon>Oryza</taxon>
    </lineage>
</organism>
<reference evidence="2" key="2">
    <citation type="submission" date="2018-04" db="EMBL/GenBank/DDBJ databases">
        <title>OnivRS2 (Oryza nivara Reference Sequence Version 2).</title>
        <authorList>
            <person name="Zhang J."/>
            <person name="Kudrna D."/>
            <person name="Lee S."/>
            <person name="Talag J."/>
            <person name="Rajasekar S."/>
            <person name="Welchert J."/>
            <person name="Hsing Y.-I."/>
            <person name="Wing R.A."/>
        </authorList>
    </citation>
    <scope>NUCLEOTIDE SEQUENCE [LARGE SCALE GENOMIC DNA]</scope>
    <source>
        <strain evidence="2">SL10</strain>
    </source>
</reference>
<dbReference type="Gramene" id="ONIVA08G11900.1">
    <property type="protein sequence ID" value="ONIVA08G11900.1"/>
    <property type="gene ID" value="ONIVA08G11900"/>
</dbReference>
<feature type="region of interest" description="Disordered" evidence="1">
    <location>
        <begin position="1"/>
        <end position="84"/>
    </location>
</feature>
<dbReference type="HOGENOM" id="CLU_2531335_0_0_1"/>
<feature type="compositionally biased region" description="Low complexity" evidence="1">
    <location>
        <begin position="58"/>
        <end position="74"/>
    </location>
</feature>
<evidence type="ECO:0000313" key="2">
    <source>
        <dbReference type="EnsemblPlants" id="ONIVA08G11900.1"/>
    </source>
</evidence>
<sequence>MSRRGGEDEQYPYYGSSGLRSAAGEARYRKSRGESGGGSNDVGAAEVLQDRTTSCLQPSAISSAARPASTTSTRQHNATSNQYR</sequence>
<dbReference type="EnsemblPlants" id="ONIVA08G11900.1">
    <property type="protein sequence ID" value="ONIVA08G11900.1"/>
    <property type="gene ID" value="ONIVA08G11900"/>
</dbReference>
<reference evidence="2" key="1">
    <citation type="submission" date="2015-04" db="UniProtKB">
        <authorList>
            <consortium name="EnsemblPlants"/>
        </authorList>
    </citation>
    <scope>IDENTIFICATION</scope>
    <source>
        <strain evidence="2">SL10</strain>
    </source>
</reference>
<accession>A0A0E0IAH3</accession>
<proteinExistence type="predicted"/>
<feature type="compositionally biased region" description="Polar residues" evidence="1">
    <location>
        <begin position="75"/>
        <end position="84"/>
    </location>
</feature>
<dbReference type="Proteomes" id="UP000006591">
    <property type="component" value="Chromosome 8"/>
</dbReference>
<protein>
    <submittedName>
        <fullName evidence="2">Uncharacterized protein</fullName>
    </submittedName>
</protein>
<name>A0A0E0IAH3_ORYNI</name>